<gene>
    <name evidence="2" type="ORF">TrCOL_g303</name>
</gene>
<feature type="region of interest" description="Disordered" evidence="1">
    <location>
        <begin position="107"/>
        <end position="152"/>
    </location>
</feature>
<sequence length="152" mass="16992">MSLYIFFNLTSKDYRAETKAHLRSHGIDDESIKTIVGQTREESMRAKEEQAQKAKTLLQDVDDLKSIASALVKISSYQRNYGGDEFGHKFPFPSLTPDEEVAFARIEKGWAHPGGDESEAGDEDKANQIIMEKHEHKGESEQDGDAQGIPPP</sequence>
<feature type="compositionally biased region" description="Basic and acidic residues" evidence="1">
    <location>
        <begin position="123"/>
        <end position="140"/>
    </location>
</feature>
<accession>A0A9W7LD81</accession>
<name>A0A9W7LD81_9STRA</name>
<evidence type="ECO:0000313" key="3">
    <source>
        <dbReference type="Proteomes" id="UP001165065"/>
    </source>
</evidence>
<protein>
    <submittedName>
        <fullName evidence="2">Uncharacterized protein</fullName>
    </submittedName>
</protein>
<comment type="caution">
    <text evidence="2">The sequence shown here is derived from an EMBL/GenBank/DDBJ whole genome shotgun (WGS) entry which is preliminary data.</text>
</comment>
<dbReference type="AlphaFoldDB" id="A0A9W7LD81"/>
<reference evidence="3" key="1">
    <citation type="journal article" date="2023" name="Commun. Biol.">
        <title>Genome analysis of Parmales, the sister group of diatoms, reveals the evolutionary specialization of diatoms from phago-mixotrophs to photoautotrophs.</title>
        <authorList>
            <person name="Ban H."/>
            <person name="Sato S."/>
            <person name="Yoshikawa S."/>
            <person name="Yamada K."/>
            <person name="Nakamura Y."/>
            <person name="Ichinomiya M."/>
            <person name="Sato N."/>
            <person name="Blanc-Mathieu R."/>
            <person name="Endo H."/>
            <person name="Kuwata A."/>
            <person name="Ogata H."/>
        </authorList>
    </citation>
    <scope>NUCLEOTIDE SEQUENCE [LARGE SCALE GENOMIC DNA]</scope>
</reference>
<dbReference type="Proteomes" id="UP001165065">
    <property type="component" value="Unassembled WGS sequence"/>
</dbReference>
<evidence type="ECO:0000256" key="1">
    <source>
        <dbReference type="SAM" id="MobiDB-lite"/>
    </source>
</evidence>
<evidence type="ECO:0000313" key="2">
    <source>
        <dbReference type="EMBL" id="GMI46254.1"/>
    </source>
</evidence>
<dbReference type="EMBL" id="BRYA01000290">
    <property type="protein sequence ID" value="GMI46254.1"/>
    <property type="molecule type" value="Genomic_DNA"/>
</dbReference>
<organism evidence="2 3">
    <name type="scientific">Triparma columacea</name>
    <dbReference type="NCBI Taxonomy" id="722753"/>
    <lineage>
        <taxon>Eukaryota</taxon>
        <taxon>Sar</taxon>
        <taxon>Stramenopiles</taxon>
        <taxon>Ochrophyta</taxon>
        <taxon>Bolidophyceae</taxon>
        <taxon>Parmales</taxon>
        <taxon>Triparmaceae</taxon>
        <taxon>Triparma</taxon>
    </lineage>
</organism>
<dbReference type="OrthoDB" id="10456259at2759"/>
<proteinExistence type="predicted"/>
<keyword evidence="3" id="KW-1185">Reference proteome</keyword>